<dbReference type="PROSITE" id="PS51257">
    <property type="entry name" value="PROKAR_LIPOPROTEIN"/>
    <property type="match status" value="1"/>
</dbReference>
<organism evidence="3 4">
    <name type="scientific">Colletotrichum karsti</name>
    <dbReference type="NCBI Taxonomy" id="1095194"/>
    <lineage>
        <taxon>Eukaryota</taxon>
        <taxon>Fungi</taxon>
        <taxon>Dikarya</taxon>
        <taxon>Ascomycota</taxon>
        <taxon>Pezizomycotina</taxon>
        <taxon>Sordariomycetes</taxon>
        <taxon>Hypocreomycetidae</taxon>
        <taxon>Glomerellales</taxon>
        <taxon>Glomerellaceae</taxon>
        <taxon>Colletotrichum</taxon>
        <taxon>Colletotrichum boninense species complex</taxon>
    </lineage>
</organism>
<evidence type="ECO:0000313" key="4">
    <source>
        <dbReference type="Proteomes" id="UP000781932"/>
    </source>
</evidence>
<keyword evidence="1" id="KW-0472">Membrane</keyword>
<evidence type="ECO:0000313" key="3">
    <source>
        <dbReference type="EMBL" id="KAF9877406.1"/>
    </source>
</evidence>
<reference evidence="3" key="2">
    <citation type="submission" date="2020-11" db="EMBL/GenBank/DDBJ databases">
        <title>Whole genome sequencing of Colletotrichum sp.</title>
        <authorList>
            <person name="Li H."/>
        </authorList>
    </citation>
    <scope>NUCLEOTIDE SEQUENCE</scope>
    <source>
        <strain evidence="3">CkLH20</strain>
    </source>
</reference>
<name>A0A9P6I920_9PEZI</name>
<accession>A0A9P6I920</accession>
<keyword evidence="2" id="KW-0732">Signal</keyword>
<dbReference type="GeneID" id="62160899"/>
<proteinExistence type="predicted"/>
<dbReference type="EMBL" id="JAATWM020000014">
    <property type="protein sequence ID" value="KAF9877406.1"/>
    <property type="molecule type" value="Genomic_DNA"/>
</dbReference>
<gene>
    <name evidence="3" type="ORF">CkaCkLH20_05106</name>
</gene>
<reference evidence="3" key="1">
    <citation type="submission" date="2020-03" db="EMBL/GenBank/DDBJ databases">
        <authorList>
            <person name="He L."/>
        </authorList>
    </citation>
    <scope>NUCLEOTIDE SEQUENCE</scope>
    <source>
        <strain evidence="3">CkLH20</strain>
    </source>
</reference>
<keyword evidence="1" id="KW-0812">Transmembrane</keyword>
<protein>
    <submittedName>
        <fullName evidence="3">Uncharacterized protein</fullName>
    </submittedName>
</protein>
<dbReference type="OrthoDB" id="10690130at2759"/>
<sequence length="407" mass="45743">MRLPGLTFAVFIALACAIVITPTNDANALINAAVIDSRLVTATNNGQIISYYQPPGIDAGGTFTDGGSLLGLSSGVILTTGKASQATSGNTPSFQWAAKTGTETHCPGGTAYEFTYFLFLLSIPQGLTGVRVNYRFATQEPSNVVATGNSQSALLVPTDPLLGLSYQRHILSDPDEHILCNLDEHFLWDFNEHILHNLNKHILLSLNKHVLFNFNEHIIFNLNKHILFNLNKDFNQHIIILKRYGLFVFKQWLCIFQQHTIFIVVNFGHCVLTIFSIVIFGQNFLLVQFSNANFLVVRSVFLGWYDFTIYELLEPSLGAFSTFFRTAKCDSNGRHHYSRYTFYAGFRTVQRHKLLSQYSAQLSDSIFSRDTILCRKYGLDLFISSNIDGCSHSNHLLLHISRGLNFH</sequence>
<keyword evidence="1" id="KW-1133">Transmembrane helix</keyword>
<evidence type="ECO:0000256" key="2">
    <source>
        <dbReference type="SAM" id="SignalP"/>
    </source>
</evidence>
<dbReference type="RefSeq" id="XP_038746867.1">
    <property type="nucleotide sequence ID" value="XM_038887825.1"/>
</dbReference>
<feature type="signal peptide" evidence="2">
    <location>
        <begin position="1"/>
        <end position="17"/>
    </location>
</feature>
<evidence type="ECO:0000256" key="1">
    <source>
        <dbReference type="SAM" id="Phobius"/>
    </source>
</evidence>
<comment type="caution">
    <text evidence="3">The sequence shown here is derived from an EMBL/GenBank/DDBJ whole genome shotgun (WGS) entry which is preliminary data.</text>
</comment>
<dbReference type="Proteomes" id="UP000781932">
    <property type="component" value="Unassembled WGS sequence"/>
</dbReference>
<feature type="transmembrane region" description="Helical" evidence="1">
    <location>
        <begin position="260"/>
        <end position="280"/>
    </location>
</feature>
<dbReference type="AlphaFoldDB" id="A0A9P6I920"/>
<feature type="chain" id="PRO_5040425519" evidence="2">
    <location>
        <begin position="18"/>
        <end position="407"/>
    </location>
</feature>
<keyword evidence="4" id="KW-1185">Reference proteome</keyword>